<name>A0A426XJJ7_ENSVE</name>
<organism evidence="2 3">
    <name type="scientific">Ensete ventricosum</name>
    <name type="common">Abyssinian banana</name>
    <name type="synonym">Musa ensete</name>
    <dbReference type="NCBI Taxonomy" id="4639"/>
    <lineage>
        <taxon>Eukaryota</taxon>
        <taxon>Viridiplantae</taxon>
        <taxon>Streptophyta</taxon>
        <taxon>Embryophyta</taxon>
        <taxon>Tracheophyta</taxon>
        <taxon>Spermatophyta</taxon>
        <taxon>Magnoliopsida</taxon>
        <taxon>Liliopsida</taxon>
        <taxon>Zingiberales</taxon>
        <taxon>Musaceae</taxon>
        <taxon>Ensete</taxon>
    </lineage>
</organism>
<reference evidence="2 3" key="1">
    <citation type="journal article" date="2014" name="Agronomy (Basel)">
        <title>A Draft Genome Sequence for Ensete ventricosum, the Drought-Tolerant Tree Against Hunger.</title>
        <authorList>
            <person name="Harrison J."/>
            <person name="Moore K.A."/>
            <person name="Paszkiewicz K."/>
            <person name="Jones T."/>
            <person name="Grant M."/>
            <person name="Ambacheew D."/>
            <person name="Muzemil S."/>
            <person name="Studholme D.J."/>
        </authorList>
    </citation>
    <scope>NUCLEOTIDE SEQUENCE [LARGE SCALE GENOMIC DNA]</scope>
</reference>
<dbReference type="Proteomes" id="UP000287651">
    <property type="component" value="Unassembled WGS sequence"/>
</dbReference>
<feature type="non-terminal residue" evidence="2">
    <location>
        <position position="1"/>
    </location>
</feature>
<feature type="compositionally biased region" description="Polar residues" evidence="1">
    <location>
        <begin position="52"/>
        <end position="61"/>
    </location>
</feature>
<evidence type="ECO:0000256" key="1">
    <source>
        <dbReference type="SAM" id="MobiDB-lite"/>
    </source>
</evidence>
<dbReference type="AlphaFoldDB" id="A0A426XJJ7"/>
<gene>
    <name evidence="2" type="ORF">B296_00010365</name>
</gene>
<dbReference type="EMBL" id="AMZH03020019">
    <property type="protein sequence ID" value="RRT39631.1"/>
    <property type="molecule type" value="Genomic_DNA"/>
</dbReference>
<feature type="compositionally biased region" description="Basic and acidic residues" evidence="1">
    <location>
        <begin position="39"/>
        <end position="51"/>
    </location>
</feature>
<feature type="region of interest" description="Disordered" evidence="1">
    <location>
        <begin position="35"/>
        <end position="71"/>
    </location>
</feature>
<evidence type="ECO:0000313" key="3">
    <source>
        <dbReference type="Proteomes" id="UP000287651"/>
    </source>
</evidence>
<accession>A0A426XJJ7</accession>
<sequence>AATTSYFNSASVGFAIRIKYRPVLGSAAGLKGELGLGESRVKNEKKEKKTSSGEGATNTYLRSVKADRNQESRIREVSRVLQPKHGSLGTSIGVGGVER</sequence>
<feature type="region of interest" description="Disordered" evidence="1">
    <location>
        <begin position="80"/>
        <end position="99"/>
    </location>
</feature>
<protein>
    <submittedName>
        <fullName evidence="2">Uncharacterized protein</fullName>
    </submittedName>
</protein>
<evidence type="ECO:0000313" key="2">
    <source>
        <dbReference type="EMBL" id="RRT39631.1"/>
    </source>
</evidence>
<comment type="caution">
    <text evidence="2">The sequence shown here is derived from an EMBL/GenBank/DDBJ whole genome shotgun (WGS) entry which is preliminary data.</text>
</comment>
<proteinExistence type="predicted"/>